<proteinExistence type="predicted"/>
<organism evidence="2 3">
    <name type="scientific">Pleuronectes platessa</name>
    <name type="common">European plaice</name>
    <dbReference type="NCBI Taxonomy" id="8262"/>
    <lineage>
        <taxon>Eukaryota</taxon>
        <taxon>Metazoa</taxon>
        <taxon>Chordata</taxon>
        <taxon>Craniata</taxon>
        <taxon>Vertebrata</taxon>
        <taxon>Euteleostomi</taxon>
        <taxon>Actinopterygii</taxon>
        <taxon>Neopterygii</taxon>
        <taxon>Teleostei</taxon>
        <taxon>Neoteleostei</taxon>
        <taxon>Acanthomorphata</taxon>
        <taxon>Carangaria</taxon>
        <taxon>Pleuronectiformes</taxon>
        <taxon>Pleuronectoidei</taxon>
        <taxon>Pleuronectidae</taxon>
        <taxon>Pleuronectes</taxon>
    </lineage>
</organism>
<evidence type="ECO:0000313" key="3">
    <source>
        <dbReference type="Proteomes" id="UP001153269"/>
    </source>
</evidence>
<protein>
    <submittedName>
        <fullName evidence="2">Uncharacterized protein</fullName>
    </submittedName>
</protein>
<evidence type="ECO:0000256" key="1">
    <source>
        <dbReference type="SAM" id="MobiDB-lite"/>
    </source>
</evidence>
<dbReference type="EMBL" id="CADEAL010004218">
    <property type="protein sequence ID" value="CAB1454601.1"/>
    <property type="molecule type" value="Genomic_DNA"/>
</dbReference>
<sequence length="112" mass="12259">MEETRLSLVLRYNSRQFVCNQASTQVPRVCAGQRGGGRQVFSGGRRIASVGSRSLNRVHRTEESGGTKPLKRPAKLRSGHRYTASEVWSPAEDCGRGAGEGSRVAGDRRRCV</sequence>
<feature type="region of interest" description="Disordered" evidence="1">
    <location>
        <begin position="57"/>
        <end position="112"/>
    </location>
</feature>
<accession>A0A9N7VUI8</accession>
<comment type="caution">
    <text evidence="2">The sequence shown here is derived from an EMBL/GenBank/DDBJ whole genome shotgun (WGS) entry which is preliminary data.</text>
</comment>
<gene>
    <name evidence="2" type="ORF">PLEPLA_LOCUS42367</name>
</gene>
<evidence type="ECO:0000313" key="2">
    <source>
        <dbReference type="EMBL" id="CAB1454601.1"/>
    </source>
</evidence>
<dbReference type="AlphaFoldDB" id="A0A9N7VUI8"/>
<reference evidence="2" key="1">
    <citation type="submission" date="2020-03" db="EMBL/GenBank/DDBJ databases">
        <authorList>
            <person name="Weist P."/>
        </authorList>
    </citation>
    <scope>NUCLEOTIDE SEQUENCE</scope>
</reference>
<keyword evidence="3" id="KW-1185">Reference proteome</keyword>
<dbReference type="Proteomes" id="UP001153269">
    <property type="component" value="Unassembled WGS sequence"/>
</dbReference>
<name>A0A9N7VUI8_PLEPL</name>
<feature type="compositionally biased region" description="Basic residues" evidence="1">
    <location>
        <begin position="69"/>
        <end position="80"/>
    </location>
</feature>